<organism evidence="2">
    <name type="scientific">Campylobacter concisus</name>
    <dbReference type="NCBI Taxonomy" id="199"/>
    <lineage>
        <taxon>Bacteria</taxon>
        <taxon>Pseudomonadati</taxon>
        <taxon>Campylobacterota</taxon>
        <taxon>Epsilonproteobacteria</taxon>
        <taxon>Campylobacterales</taxon>
        <taxon>Campylobacteraceae</taxon>
        <taxon>Campylobacter</taxon>
    </lineage>
</organism>
<gene>
    <name evidence="2" type="ORF">A3835_09555</name>
</gene>
<dbReference type="EMBL" id="LVWL01000009">
    <property type="protein sequence ID" value="ORI09477.1"/>
    <property type="molecule type" value="Genomic_DNA"/>
</dbReference>
<dbReference type="Proteomes" id="UP000192671">
    <property type="component" value="Plasmid unnamed 2"/>
</dbReference>
<geneLocation type="plasmid" evidence="2">
    <name>unnamed 2</name>
</geneLocation>
<feature type="transmembrane region" description="Helical" evidence="1">
    <location>
        <begin position="25"/>
        <end position="43"/>
    </location>
</feature>
<name>A0A1X0U529_9BACT</name>
<feature type="transmembrane region" description="Helical" evidence="1">
    <location>
        <begin position="78"/>
        <end position="99"/>
    </location>
</feature>
<protein>
    <submittedName>
        <fullName evidence="2">Uncharacterized protein</fullName>
    </submittedName>
</protein>
<dbReference type="AlphaFoldDB" id="A0A1X0U529"/>
<proteinExistence type="predicted"/>
<reference evidence="2" key="1">
    <citation type="journal article" date="2017" name="Gene Rep">
        <title>The ribosomal RNA operon (rrn) of Campylobacter concisus supports molecular typing to genomospecies level.</title>
        <authorList>
            <person name="Huq M."/>
            <person name="Van T.T.H."/>
            <person name="Gurtler V."/>
            <person name="Elshagmani E."/>
            <person name="Allemailem K.S."/>
            <person name="Smooker P.M."/>
            <person name="Istivan T.S."/>
        </authorList>
    </citation>
    <scope>NUCLEOTIDE SEQUENCE [LARGE SCALE GENOMIC DNA]</scope>
    <source>
        <strain evidence="2">RCH 26</strain>
        <plasmid evidence="2">unnamed 2</plasmid>
    </source>
</reference>
<comment type="caution">
    <text evidence="2">The sequence shown here is derived from an EMBL/GenBank/DDBJ whole genome shotgun (WGS) entry which is preliminary data.</text>
</comment>
<keyword evidence="2" id="KW-0614">Plasmid</keyword>
<evidence type="ECO:0000256" key="1">
    <source>
        <dbReference type="SAM" id="Phobius"/>
    </source>
</evidence>
<feature type="transmembrane region" description="Helical" evidence="1">
    <location>
        <begin position="55"/>
        <end position="72"/>
    </location>
</feature>
<keyword evidence="1" id="KW-0812">Transmembrane</keyword>
<accession>A0A1X0U529</accession>
<sequence>MNKILRIVVIALFFGLADYGFKYPIFHWIIFYFYSNIVIYLTIKTYLYSKKITGIDIANLILILTLLLYLVIYKSSGWLVYMFIFTLLSIIIVSIVALWQKKSVNTINDANVGKK</sequence>
<keyword evidence="1" id="KW-0472">Membrane</keyword>
<evidence type="ECO:0000313" key="2">
    <source>
        <dbReference type="EMBL" id="ORI09477.1"/>
    </source>
</evidence>
<keyword evidence="1" id="KW-1133">Transmembrane helix</keyword>